<dbReference type="InterPro" id="IPR054357">
    <property type="entry name" value="MFE-2_N"/>
</dbReference>
<dbReference type="InterPro" id="IPR002539">
    <property type="entry name" value="MaoC-like_dom"/>
</dbReference>
<organism evidence="4 5">
    <name type="scientific">Sphingobium indicum</name>
    <dbReference type="NCBI Taxonomy" id="332055"/>
    <lineage>
        <taxon>Bacteria</taxon>
        <taxon>Pseudomonadati</taxon>
        <taxon>Pseudomonadota</taxon>
        <taxon>Alphaproteobacteria</taxon>
        <taxon>Sphingomonadales</taxon>
        <taxon>Sphingomonadaceae</taxon>
        <taxon>Sphingobium</taxon>
    </lineage>
</organism>
<dbReference type="CDD" id="cd03448">
    <property type="entry name" value="HDE_HSD"/>
    <property type="match status" value="1"/>
</dbReference>
<evidence type="ECO:0000313" key="4">
    <source>
        <dbReference type="EMBL" id="RYM01525.1"/>
    </source>
</evidence>
<dbReference type="Gene3D" id="3.10.129.10">
    <property type="entry name" value="Hotdog Thioesterase"/>
    <property type="match status" value="1"/>
</dbReference>
<dbReference type="GO" id="GO:0044594">
    <property type="term" value="F:17-beta-hydroxysteroid dehydrogenase (NAD+) activity"/>
    <property type="evidence" value="ECO:0007669"/>
    <property type="project" value="TreeGrafter"/>
</dbReference>
<feature type="region of interest" description="Disordered" evidence="1">
    <location>
        <begin position="171"/>
        <end position="190"/>
    </location>
</feature>
<sequence length="308" mass="33778">MRERIDVHRCGEKTPNLWCWKMTIDPGYLLGLPPRITQHKFTARDTILYALGVGVGQDPGDRSELPFVYEKGLRALPTMSVVLAYPGFWQMDPIYGIDWKRLLHGEQSVTLHAPLPVEGEVRGVSTIDMIVDKGADKGALLYSSRRIYDSADMLLATVRQVSFLRGDGGCGGPGGQPIPPHPIPERPSDATATLQTRPEQALLYRLSGDYNPLHLDPAVAAEAGLPRPILHGLCTFGVAGRGVLKLLCGNDSGRLKRLDCRFTAPTFPGDAIRVSVWREGPGRAAFQADVPDRNVLALNNGYVEFEEN</sequence>
<dbReference type="GO" id="GO:0006635">
    <property type="term" value="P:fatty acid beta-oxidation"/>
    <property type="evidence" value="ECO:0007669"/>
    <property type="project" value="TreeGrafter"/>
</dbReference>
<reference evidence="4 5" key="1">
    <citation type="submission" date="2019-02" db="EMBL/GenBank/DDBJ databases">
        <authorList>
            <person name="Feng G."/>
        </authorList>
    </citation>
    <scope>NUCLEOTIDE SEQUENCE [LARGE SCALE GENOMIC DNA]</scope>
    <source>
        <strain evidence="4 5">DSM 26779</strain>
    </source>
</reference>
<dbReference type="SUPFAM" id="SSF54637">
    <property type="entry name" value="Thioesterase/thiol ester dehydrase-isomerase"/>
    <property type="match status" value="2"/>
</dbReference>
<evidence type="ECO:0000313" key="5">
    <source>
        <dbReference type="Proteomes" id="UP000292734"/>
    </source>
</evidence>
<dbReference type="GO" id="GO:0004300">
    <property type="term" value="F:enoyl-CoA hydratase activity"/>
    <property type="evidence" value="ECO:0007669"/>
    <property type="project" value="TreeGrafter"/>
</dbReference>
<name>A0A4Q4J675_9SPHN</name>
<accession>A0A4Q4J675</accession>
<comment type="caution">
    <text evidence="4">The sequence shown here is derived from an EMBL/GenBank/DDBJ whole genome shotgun (WGS) entry which is preliminary data.</text>
</comment>
<dbReference type="GO" id="GO:0003857">
    <property type="term" value="F:(3S)-3-hydroxyacyl-CoA dehydrogenase (NAD+) activity"/>
    <property type="evidence" value="ECO:0007669"/>
    <property type="project" value="TreeGrafter"/>
</dbReference>
<evidence type="ECO:0000256" key="1">
    <source>
        <dbReference type="SAM" id="MobiDB-lite"/>
    </source>
</evidence>
<protein>
    <submittedName>
        <fullName evidence="4">MaoC family dehydratase</fullName>
    </submittedName>
</protein>
<dbReference type="PANTHER" id="PTHR13078">
    <property type="entry name" value="PEROXISOMAL MULTIFUNCTIONAL ENZYME TYPE 2-RELATED"/>
    <property type="match status" value="1"/>
</dbReference>
<feature type="domain" description="MaoC-like" evidence="2">
    <location>
        <begin position="184"/>
        <end position="287"/>
    </location>
</feature>
<evidence type="ECO:0000259" key="2">
    <source>
        <dbReference type="Pfam" id="PF01575"/>
    </source>
</evidence>
<dbReference type="EMBL" id="SEOM01000004">
    <property type="protein sequence ID" value="RYM01525.1"/>
    <property type="molecule type" value="Genomic_DNA"/>
</dbReference>
<feature type="domain" description="Peroxisomal multifunctional enzyme type 2-like N-terminal" evidence="3">
    <location>
        <begin position="40"/>
        <end position="166"/>
    </location>
</feature>
<dbReference type="InterPro" id="IPR029069">
    <property type="entry name" value="HotDog_dom_sf"/>
</dbReference>
<dbReference type="AlphaFoldDB" id="A0A4Q4J675"/>
<dbReference type="PANTHER" id="PTHR13078:SF56">
    <property type="entry name" value="PEROXISOMAL MULTIFUNCTIONAL ENZYME TYPE 2"/>
    <property type="match status" value="1"/>
</dbReference>
<proteinExistence type="predicted"/>
<dbReference type="Pfam" id="PF22622">
    <property type="entry name" value="MFE-2_hydrat-2_N"/>
    <property type="match status" value="1"/>
</dbReference>
<evidence type="ECO:0000259" key="3">
    <source>
        <dbReference type="Pfam" id="PF22622"/>
    </source>
</evidence>
<dbReference type="Proteomes" id="UP000292734">
    <property type="component" value="Unassembled WGS sequence"/>
</dbReference>
<dbReference type="Pfam" id="PF01575">
    <property type="entry name" value="MaoC_dehydratas"/>
    <property type="match status" value="1"/>
</dbReference>
<gene>
    <name evidence="4" type="ORF">EWH08_12660</name>
</gene>